<dbReference type="NCBIfam" id="TIGR02550">
    <property type="entry name" value="flagell_flgL"/>
    <property type="match status" value="1"/>
</dbReference>
<dbReference type="GO" id="GO:0009424">
    <property type="term" value="C:bacterial-type flagellum hook"/>
    <property type="evidence" value="ECO:0007669"/>
    <property type="project" value="InterPro"/>
</dbReference>
<evidence type="ECO:0000313" key="2">
    <source>
        <dbReference type="EMBL" id="ABQ46861.1"/>
    </source>
</evidence>
<gene>
    <name evidence="2" type="ordered locus">Tpet_0842</name>
</gene>
<dbReference type="InterPro" id="IPR013384">
    <property type="entry name" value="Flagell_FlgL"/>
</dbReference>
<dbReference type="HOGENOM" id="CLU_024437_2_0_0"/>
<proteinExistence type="predicted"/>
<dbReference type="InterPro" id="IPR001029">
    <property type="entry name" value="Flagellin_N"/>
</dbReference>
<keyword evidence="2" id="KW-0969">Cilium</keyword>
<dbReference type="EMBL" id="CP000702">
    <property type="protein sequence ID" value="ABQ46861.1"/>
    <property type="molecule type" value="Genomic_DNA"/>
</dbReference>
<dbReference type="GO" id="GO:0071973">
    <property type="term" value="P:bacterial-type flagellum-dependent cell motility"/>
    <property type="evidence" value="ECO:0007669"/>
    <property type="project" value="InterPro"/>
</dbReference>
<dbReference type="PANTHER" id="PTHR42792">
    <property type="entry name" value="FLAGELLIN"/>
    <property type="match status" value="1"/>
</dbReference>
<accession>A5IKY8</accession>
<evidence type="ECO:0000313" key="3">
    <source>
        <dbReference type="Proteomes" id="UP000006558"/>
    </source>
</evidence>
<keyword evidence="2" id="KW-0966">Cell projection</keyword>
<reference evidence="2 3" key="2">
    <citation type="journal article" date="2009" name="Proc. Natl. Acad. Sci. U.S.A.">
        <title>On the chimeric nature, thermophilic origin, and phylogenetic placement of the Thermotogales.</title>
        <authorList>
            <person name="Zhaxybayeva O."/>
            <person name="Swithers K.S."/>
            <person name="Lapierre P."/>
            <person name="Fournier G.P."/>
            <person name="Bickhart D.M."/>
            <person name="DeBoy R.T."/>
            <person name="Nelson K.E."/>
            <person name="Nesbo C.L."/>
            <person name="Doolittle W.F."/>
            <person name="Gogarten J.P."/>
            <person name="Noll K.M."/>
        </authorList>
    </citation>
    <scope>NUCLEOTIDE SEQUENCE [LARGE SCALE GENOMIC DNA]</scope>
    <source>
        <strain evidence="3">ATCC BAA-488 / DSM 13995 / JCM 10881 / RKU-1</strain>
    </source>
</reference>
<dbReference type="Gene3D" id="1.20.1330.10">
    <property type="entry name" value="f41 fragment of flagellin, N-terminal domain"/>
    <property type="match status" value="1"/>
</dbReference>
<dbReference type="Pfam" id="PF00669">
    <property type="entry name" value="Flagellin_N"/>
    <property type="match status" value="1"/>
</dbReference>
<dbReference type="PANTHER" id="PTHR42792:SF1">
    <property type="entry name" value="FLAGELLAR HOOK-ASSOCIATED PROTEIN 3"/>
    <property type="match status" value="1"/>
</dbReference>
<sequence>MRVTNKMISDRVLFNIQTSLKRIAKLHDQLSSGYKVRYPSDDAVVAKRASDILTRKRELEQFQRSVDHVQTYVNAYDSALQTVSSITQRLRELLVRAANGTLSKAEREAIAEEIDKIKENLVEVANTRIGNEYIFSGYDVFSQPVENENGTWKISTLPASDKSRSILVLGHSIDYGVTASEVFELDSGKNVFQMLEEVSATLRSNLNETQISERVSNVFLKELSYFEERITRTIGEVGGVSRFIDMVNSRVQDLDFFFTEYLSKERDADITELVTDLAMQQLVLEAALKSASRVLQATLVDFVR</sequence>
<dbReference type="GO" id="GO:0005198">
    <property type="term" value="F:structural molecule activity"/>
    <property type="evidence" value="ECO:0007669"/>
    <property type="project" value="InterPro"/>
</dbReference>
<dbReference type="RefSeq" id="WP_011943428.1">
    <property type="nucleotide sequence ID" value="NC_009486.1"/>
</dbReference>
<dbReference type="STRING" id="390874.Tpet_0842"/>
<evidence type="ECO:0000259" key="1">
    <source>
        <dbReference type="Pfam" id="PF00669"/>
    </source>
</evidence>
<dbReference type="AlphaFoldDB" id="A5IKY8"/>
<dbReference type="InterPro" id="IPR001492">
    <property type="entry name" value="Flagellin"/>
</dbReference>
<keyword evidence="2" id="KW-0282">Flagellum</keyword>
<protein>
    <submittedName>
        <fullName evidence="2">Flagellar hook-associated protein 3</fullName>
    </submittedName>
</protein>
<feature type="domain" description="Flagellin N-terminal" evidence="1">
    <location>
        <begin position="7"/>
        <end position="138"/>
    </location>
</feature>
<reference evidence="3" key="1">
    <citation type="submission" date="2007-05" db="EMBL/GenBank/DDBJ databases">
        <title>Complete sequence of Thermotoga petrophila RKU-1.</title>
        <authorList>
            <consortium name="US DOE Joint Genome Institute"/>
            <person name="Copeland A."/>
            <person name="Lucas S."/>
            <person name="Lapidus A."/>
            <person name="Barry K."/>
            <person name="Glavina del Rio T."/>
            <person name="Dalin E."/>
            <person name="Tice H."/>
            <person name="Pitluck S."/>
            <person name="Sims D."/>
            <person name="Brettin T."/>
            <person name="Bruce D."/>
            <person name="Detter J.C."/>
            <person name="Han C."/>
            <person name="Tapia R."/>
            <person name="Schmutz J."/>
            <person name="Larimer F."/>
            <person name="Land M."/>
            <person name="Hauser L."/>
            <person name="Kyrpides N."/>
            <person name="Mikhailova N."/>
            <person name="Nelson K."/>
            <person name="Gogarten J.P."/>
            <person name="Noll K."/>
            <person name="Richardson P."/>
        </authorList>
    </citation>
    <scope>NUCLEOTIDE SEQUENCE [LARGE SCALE GENOMIC DNA]</scope>
    <source>
        <strain evidence="3">ATCC BAA-488 / DSM 13995 / JCM 10881 / RKU-1</strain>
    </source>
</reference>
<dbReference type="SUPFAM" id="SSF64518">
    <property type="entry name" value="Phase 1 flagellin"/>
    <property type="match status" value="1"/>
</dbReference>
<dbReference type="eggNOG" id="COG1344">
    <property type="taxonomic scope" value="Bacteria"/>
</dbReference>
<dbReference type="Proteomes" id="UP000006558">
    <property type="component" value="Chromosome"/>
</dbReference>
<dbReference type="KEGG" id="tpt:Tpet_0842"/>
<organism evidence="2 3">
    <name type="scientific">Thermotoga petrophila (strain ATCC BAA-488 / DSM 13995 / JCM 10881 / RKU-1)</name>
    <dbReference type="NCBI Taxonomy" id="390874"/>
    <lineage>
        <taxon>Bacteria</taxon>
        <taxon>Thermotogati</taxon>
        <taxon>Thermotogota</taxon>
        <taxon>Thermotogae</taxon>
        <taxon>Thermotogales</taxon>
        <taxon>Thermotogaceae</taxon>
        <taxon>Thermotoga</taxon>
    </lineage>
</organism>
<name>A5IKY8_THEP1</name>